<dbReference type="GO" id="GO:0016624">
    <property type="term" value="F:oxidoreductase activity, acting on the aldehyde or oxo group of donors, disulfide as acceptor"/>
    <property type="evidence" value="ECO:0007669"/>
    <property type="project" value="InterPro"/>
</dbReference>
<name>A0A239HE42_9BACT</name>
<dbReference type="AlphaFoldDB" id="A0A239HE42"/>
<dbReference type="Gene3D" id="3.40.50.970">
    <property type="match status" value="1"/>
</dbReference>
<accession>A0A239HE42</accession>
<keyword evidence="2" id="KW-0560">Oxidoreductase</keyword>
<gene>
    <name evidence="5" type="ORF">SAMN05421770_102355</name>
</gene>
<proteinExistence type="predicted"/>
<sequence length="286" mass="30001">MIAEPKRGYHGASLFNTATDWTKPHVSAKAFENPLIPNQRLRDIYIAMVQTRLLGKRKPRTASIALGREALWAATAIGLRDALGDLVSETGAGVALDIILGAELKKVVSGKAGGSPHRLPTLGKAPERLQLALGAAMALKAAAQKNVLLVYADQADLPRADWRAVLGTALGGELPVVFVVSCEAGASYDLAALSQARGVPGIAVDASDAIALYRVAQESIGRARADGGPALIAAVPFHFGSAKQRQPDPVALLGGQLLRRKVCTQAWLEAVEQKTVAMLAPKLTTA</sequence>
<keyword evidence="5" id="KW-0670">Pyruvate</keyword>
<evidence type="ECO:0000259" key="4">
    <source>
        <dbReference type="Pfam" id="PF00676"/>
    </source>
</evidence>
<reference evidence="5 6" key="1">
    <citation type="submission" date="2017-06" db="EMBL/GenBank/DDBJ databases">
        <authorList>
            <person name="Kim H.J."/>
            <person name="Triplett B.A."/>
        </authorList>
    </citation>
    <scope>NUCLEOTIDE SEQUENCE [LARGE SCALE GENOMIC DNA]</scope>
    <source>
        <strain evidence="5 6">DSM 18704</strain>
    </source>
</reference>
<dbReference type="EMBL" id="FZOU01000002">
    <property type="protein sequence ID" value="SNS79405.1"/>
    <property type="molecule type" value="Genomic_DNA"/>
</dbReference>
<dbReference type="Proteomes" id="UP000198356">
    <property type="component" value="Unassembled WGS sequence"/>
</dbReference>
<protein>
    <submittedName>
        <fullName evidence="5">TPP-dependent pyruvate or acetoin dehydrogenase subunit alpha</fullName>
    </submittedName>
</protein>
<dbReference type="SUPFAM" id="SSF52518">
    <property type="entry name" value="Thiamin diphosphate-binding fold (THDP-binding)"/>
    <property type="match status" value="1"/>
</dbReference>
<dbReference type="InterPro" id="IPR001017">
    <property type="entry name" value="DH_E1"/>
</dbReference>
<dbReference type="InterPro" id="IPR029061">
    <property type="entry name" value="THDP-binding"/>
</dbReference>
<evidence type="ECO:0000313" key="5">
    <source>
        <dbReference type="EMBL" id="SNS79405.1"/>
    </source>
</evidence>
<comment type="cofactor">
    <cofactor evidence="1">
        <name>thiamine diphosphate</name>
        <dbReference type="ChEBI" id="CHEBI:58937"/>
    </cofactor>
</comment>
<organism evidence="5 6">
    <name type="scientific">Granulicella rosea</name>
    <dbReference type="NCBI Taxonomy" id="474952"/>
    <lineage>
        <taxon>Bacteria</taxon>
        <taxon>Pseudomonadati</taxon>
        <taxon>Acidobacteriota</taxon>
        <taxon>Terriglobia</taxon>
        <taxon>Terriglobales</taxon>
        <taxon>Acidobacteriaceae</taxon>
        <taxon>Granulicella</taxon>
    </lineage>
</organism>
<evidence type="ECO:0000256" key="1">
    <source>
        <dbReference type="ARBA" id="ARBA00001964"/>
    </source>
</evidence>
<evidence type="ECO:0000256" key="3">
    <source>
        <dbReference type="ARBA" id="ARBA00023052"/>
    </source>
</evidence>
<keyword evidence="6" id="KW-1185">Reference proteome</keyword>
<evidence type="ECO:0000256" key="2">
    <source>
        <dbReference type="ARBA" id="ARBA00023002"/>
    </source>
</evidence>
<keyword evidence="3" id="KW-0786">Thiamine pyrophosphate</keyword>
<evidence type="ECO:0000313" key="6">
    <source>
        <dbReference type="Proteomes" id="UP000198356"/>
    </source>
</evidence>
<feature type="domain" description="Dehydrogenase E1 component" evidence="4">
    <location>
        <begin position="134"/>
        <end position="238"/>
    </location>
</feature>
<dbReference type="Pfam" id="PF00676">
    <property type="entry name" value="E1_dh"/>
    <property type="match status" value="1"/>
</dbReference>